<evidence type="ECO:0000313" key="2">
    <source>
        <dbReference type="EMBL" id="BDG05995.1"/>
    </source>
</evidence>
<evidence type="ECO:0000313" key="3">
    <source>
        <dbReference type="Proteomes" id="UP001162891"/>
    </source>
</evidence>
<organism evidence="2 3">
    <name type="scientific">Anaeromyxobacter oryzae</name>
    <dbReference type="NCBI Taxonomy" id="2918170"/>
    <lineage>
        <taxon>Bacteria</taxon>
        <taxon>Pseudomonadati</taxon>
        <taxon>Myxococcota</taxon>
        <taxon>Myxococcia</taxon>
        <taxon>Myxococcales</taxon>
        <taxon>Cystobacterineae</taxon>
        <taxon>Anaeromyxobacteraceae</taxon>
        <taxon>Anaeromyxobacter</taxon>
    </lineage>
</organism>
<evidence type="ECO:0008006" key="4">
    <source>
        <dbReference type="Google" id="ProtNLM"/>
    </source>
</evidence>
<protein>
    <recommendedName>
        <fullName evidence="4">DUF4136 domain-containing protein</fullName>
    </recommendedName>
</protein>
<dbReference type="Proteomes" id="UP001162891">
    <property type="component" value="Chromosome"/>
</dbReference>
<keyword evidence="3" id="KW-1185">Reference proteome</keyword>
<keyword evidence="1" id="KW-0732">Signal</keyword>
<feature type="chain" id="PRO_5045746164" description="DUF4136 domain-containing protein" evidence="1">
    <location>
        <begin position="22"/>
        <end position="148"/>
    </location>
</feature>
<sequence>MRLVSFLAVLCLAGCAMPFRAKIEPARAAYEASRRDEIWGLAKSELERRGFEVTNVDRERGLLRTEKLVRPDRVPCGFVTCRYRDEVEVTVAPTGAASVRVQRELADPTTLIIYFAHWYPPAITQKETIAGVVAAQEEILKAITAPRR</sequence>
<accession>A0ABM7X2H4</accession>
<evidence type="ECO:0000256" key="1">
    <source>
        <dbReference type="SAM" id="SignalP"/>
    </source>
</evidence>
<name>A0ABM7X2H4_9BACT</name>
<dbReference type="EMBL" id="AP025591">
    <property type="protein sequence ID" value="BDG05995.1"/>
    <property type="molecule type" value="Genomic_DNA"/>
</dbReference>
<gene>
    <name evidence="2" type="ORF">AMOR_49910</name>
</gene>
<reference evidence="3" key="1">
    <citation type="journal article" date="2022" name="Int. J. Syst. Evol. Microbiol.">
        <title>Anaeromyxobacter oryzae sp. nov., Anaeromyxobacter diazotrophicus sp. nov. and Anaeromyxobacter paludicola sp. nov., isolated from paddy soils.</title>
        <authorList>
            <person name="Itoh H."/>
            <person name="Xu Z."/>
            <person name="Mise K."/>
            <person name="Masuda Y."/>
            <person name="Ushijima N."/>
            <person name="Hayakawa C."/>
            <person name="Shiratori Y."/>
            <person name="Senoo K."/>
        </authorList>
    </citation>
    <scope>NUCLEOTIDE SEQUENCE [LARGE SCALE GENOMIC DNA]</scope>
    <source>
        <strain evidence="3">Red232</strain>
    </source>
</reference>
<proteinExistence type="predicted"/>
<feature type="signal peptide" evidence="1">
    <location>
        <begin position="1"/>
        <end position="21"/>
    </location>
</feature>